<evidence type="ECO:0000256" key="1">
    <source>
        <dbReference type="SAM" id="SignalP"/>
    </source>
</evidence>
<name>A0ABT7EK81_9GAMM</name>
<dbReference type="InterPro" id="IPR002048">
    <property type="entry name" value="EF_hand_dom"/>
</dbReference>
<accession>A0ABT7EK81</accession>
<proteinExistence type="predicted"/>
<keyword evidence="1" id="KW-0732">Signal</keyword>
<reference evidence="3 4" key="1">
    <citation type="submission" date="2023-05" db="EMBL/GenBank/DDBJ databases">
        <title>Pseudoalteromonas ardens sp. nov., Pseudoalteromonas obscura sp. nov., and Pseudoalteromonas umbrosa sp. nov., isolated from the coral Montipora capitata.</title>
        <authorList>
            <person name="Thomas E.M."/>
            <person name="Smith E.M."/>
            <person name="Papke E."/>
            <person name="Shlafstein M.D."/>
            <person name="Oline D.K."/>
            <person name="Videau P."/>
            <person name="Saw J.H."/>
            <person name="Strangman W.K."/>
            <person name="Ushijima B."/>
        </authorList>
    </citation>
    <scope>NUCLEOTIDE SEQUENCE [LARGE SCALE GENOMIC DNA]</scope>
    <source>
        <strain evidence="3 4">P94</strain>
    </source>
</reference>
<feature type="domain" description="EF-hand" evidence="2">
    <location>
        <begin position="50"/>
        <end position="76"/>
    </location>
</feature>
<dbReference type="PROSITE" id="PS50222">
    <property type="entry name" value="EF_HAND_2"/>
    <property type="match status" value="1"/>
</dbReference>
<organism evidence="3 4">
    <name type="scientific">Pseudoalteromonas obscura</name>
    <dbReference type="NCBI Taxonomy" id="3048491"/>
    <lineage>
        <taxon>Bacteria</taxon>
        <taxon>Pseudomonadati</taxon>
        <taxon>Pseudomonadota</taxon>
        <taxon>Gammaproteobacteria</taxon>
        <taxon>Alteromonadales</taxon>
        <taxon>Pseudoalteromonadaceae</taxon>
        <taxon>Pseudoalteromonas</taxon>
    </lineage>
</organism>
<feature type="chain" id="PRO_5046233829" description="EF-hand domain-containing protein" evidence="1">
    <location>
        <begin position="23"/>
        <end position="170"/>
    </location>
</feature>
<dbReference type="SUPFAM" id="SSF47473">
    <property type="entry name" value="EF-hand"/>
    <property type="match status" value="1"/>
</dbReference>
<feature type="signal peptide" evidence="1">
    <location>
        <begin position="1"/>
        <end position="22"/>
    </location>
</feature>
<dbReference type="EMBL" id="JASJUT010000003">
    <property type="protein sequence ID" value="MDK2595464.1"/>
    <property type="molecule type" value="Genomic_DNA"/>
</dbReference>
<evidence type="ECO:0000259" key="2">
    <source>
        <dbReference type="PROSITE" id="PS50222"/>
    </source>
</evidence>
<keyword evidence="4" id="KW-1185">Reference proteome</keyword>
<dbReference type="RefSeq" id="WP_284137160.1">
    <property type="nucleotide sequence ID" value="NZ_JASJUT010000003.1"/>
</dbReference>
<gene>
    <name evidence="3" type="ORF">QNM18_10450</name>
</gene>
<dbReference type="PROSITE" id="PS00018">
    <property type="entry name" value="EF_HAND_1"/>
    <property type="match status" value="1"/>
</dbReference>
<comment type="caution">
    <text evidence="3">The sequence shown here is derived from an EMBL/GenBank/DDBJ whole genome shotgun (WGS) entry which is preliminary data.</text>
</comment>
<evidence type="ECO:0000313" key="3">
    <source>
        <dbReference type="EMBL" id="MDK2595464.1"/>
    </source>
</evidence>
<dbReference type="InterPro" id="IPR011992">
    <property type="entry name" value="EF-hand-dom_pair"/>
</dbReference>
<dbReference type="InterPro" id="IPR018247">
    <property type="entry name" value="EF_Hand_1_Ca_BS"/>
</dbReference>
<evidence type="ECO:0000313" key="4">
    <source>
        <dbReference type="Proteomes" id="UP001231915"/>
    </source>
</evidence>
<dbReference type="Proteomes" id="UP001231915">
    <property type="component" value="Unassembled WGS sequence"/>
</dbReference>
<sequence length="170" mass="18961">MFNMIKKYAVFGFFILSMSTHAHLMVADHGTLNFDETGAYLVISLAASNFSEADLDNNGQLSFNEFKQAKDIIFTKTLGGVYMQQADKIKQIDGLMLSPQASHHGDGTDIDQIVVMGKFINIDHTQGLSFHNTLYGDGAHTKLEMTAKYKLLGLKQGFELTPKRQYAKVF</sequence>
<protein>
    <recommendedName>
        <fullName evidence="2">EF-hand domain-containing protein</fullName>
    </recommendedName>
</protein>